<sequence>MSQKKIFVNGPLNVVRLSGKVGNLEKSIYVFFDIHLHPASQTKCSDIRSEDVAKFVVDSFDLSNEKNPKLIYDFFFERGPLRPYLLNPKYKGKYLYQMSELFIKSFDIDTEKKIVHKSSIVPNVRFHYVDIRDYAIDMFGIQNALNSHQLYAHYNLENFKRTHNIVANIGNDMYELENIIYRGNENPKIDKMFFSSYVDIRHELPKEYFDDQTKKMMYKIKNSYENKDVKEKINKIINTELKERFARYLSVTNQCLDKLEKLIDEHTKFSGYQTDDILLQQEDGTYAYGVPFMQKEINTFQIGTDINILIDTMWEISCTIMDLYLLRRFLDKKYVTNALSYTGAYHSDNYILFLVKYFGFSITNYSYLKDDNIKKAHEIIKKAHKPEDLYILFWPPVLLQCSNMTNFPPLFT</sequence>
<organism evidence="1">
    <name type="scientific">viral metagenome</name>
    <dbReference type="NCBI Taxonomy" id="1070528"/>
    <lineage>
        <taxon>unclassified sequences</taxon>
        <taxon>metagenomes</taxon>
        <taxon>organismal metagenomes</taxon>
    </lineage>
</organism>
<proteinExistence type="predicted"/>
<evidence type="ECO:0000313" key="1">
    <source>
        <dbReference type="EMBL" id="QHT00746.1"/>
    </source>
</evidence>
<dbReference type="Pfam" id="PF19165">
    <property type="entry name" value="DUF5847"/>
    <property type="match status" value="1"/>
</dbReference>
<protein>
    <submittedName>
        <fullName evidence="1">Uncharacterized protein</fullName>
    </submittedName>
</protein>
<dbReference type="EMBL" id="MN739358">
    <property type="protein sequence ID" value="QHT00746.1"/>
    <property type="molecule type" value="Genomic_DNA"/>
</dbReference>
<dbReference type="AlphaFoldDB" id="A0A6C0C7N9"/>
<reference evidence="1" key="1">
    <citation type="journal article" date="2020" name="Nature">
        <title>Giant virus diversity and host interactions through global metagenomics.</title>
        <authorList>
            <person name="Schulz F."/>
            <person name="Roux S."/>
            <person name="Paez-Espino D."/>
            <person name="Jungbluth S."/>
            <person name="Walsh D.A."/>
            <person name="Denef V.J."/>
            <person name="McMahon K.D."/>
            <person name="Konstantinidis K.T."/>
            <person name="Eloe-Fadrosh E.A."/>
            <person name="Kyrpides N.C."/>
            <person name="Woyke T."/>
        </authorList>
    </citation>
    <scope>NUCLEOTIDE SEQUENCE</scope>
    <source>
        <strain evidence="1">GVMAG-M-3300020192-26</strain>
    </source>
</reference>
<name>A0A6C0C7N9_9ZZZZ</name>
<accession>A0A6C0C7N9</accession>
<dbReference type="InterPro" id="IPR043885">
    <property type="entry name" value="DUF5847"/>
</dbReference>